<dbReference type="Pfam" id="PF03631">
    <property type="entry name" value="Virul_fac_BrkB"/>
    <property type="match status" value="1"/>
</dbReference>
<protein>
    <submittedName>
        <fullName evidence="7">Membrane protein</fullName>
    </submittedName>
</protein>
<feature type="transmembrane region" description="Helical" evidence="6">
    <location>
        <begin position="192"/>
        <end position="211"/>
    </location>
</feature>
<comment type="subcellular location">
    <subcellularLocation>
        <location evidence="1">Cell membrane</location>
        <topology evidence="1">Multi-pass membrane protein</topology>
    </subcellularLocation>
</comment>
<evidence type="ECO:0000256" key="3">
    <source>
        <dbReference type="ARBA" id="ARBA00022692"/>
    </source>
</evidence>
<keyword evidence="3 6" id="KW-0812">Transmembrane</keyword>
<evidence type="ECO:0000256" key="5">
    <source>
        <dbReference type="ARBA" id="ARBA00023136"/>
    </source>
</evidence>
<proteinExistence type="predicted"/>
<name>A0A1G9ICA3_9ACTN</name>
<dbReference type="STRING" id="417292.SAMN05421806_12277"/>
<evidence type="ECO:0000313" key="7">
    <source>
        <dbReference type="EMBL" id="SDL22463.1"/>
    </source>
</evidence>
<feature type="transmembrane region" description="Helical" evidence="6">
    <location>
        <begin position="268"/>
        <end position="290"/>
    </location>
</feature>
<evidence type="ECO:0000313" key="8">
    <source>
        <dbReference type="Proteomes" id="UP000199155"/>
    </source>
</evidence>
<keyword evidence="8" id="KW-1185">Reference proteome</keyword>
<sequence length="309" mass="32875">MARSARGARPRTRAGRLRAGTGRLKAGAGQLRTRAEHLRTSAEARFPVVGEVTGRLLSANLLDAATRLAAQAFLASIPLLFAVAAFTPSGVREQLRESLRGLFGLTGRADLELQQVLGNSSGELRETTGVIGLALALASATSFSRAMARVCERAWQLPKASTRIAAWRWLVWLGALVVFVLVQGPVREGFGAGMWLGAPLLFLLSTLVWLWTQHLLLAGRVAWLPLLPGALLAAAATNTLALSARLYMPAALNRALGEYGSLGLVLTLLSWLILVCTAITFAVTIGAVAAQEPPLDRLLDRGRGPHPVS</sequence>
<keyword evidence="2" id="KW-1003">Cell membrane</keyword>
<gene>
    <name evidence="7" type="ORF">SAMN05421806_12277</name>
</gene>
<evidence type="ECO:0000256" key="2">
    <source>
        <dbReference type="ARBA" id="ARBA00022475"/>
    </source>
</evidence>
<evidence type="ECO:0000256" key="4">
    <source>
        <dbReference type="ARBA" id="ARBA00022989"/>
    </source>
</evidence>
<feature type="transmembrane region" description="Helical" evidence="6">
    <location>
        <begin position="223"/>
        <end position="248"/>
    </location>
</feature>
<dbReference type="OrthoDB" id="3772792at2"/>
<organism evidence="7 8">
    <name type="scientific">Streptomyces indicus</name>
    <dbReference type="NCBI Taxonomy" id="417292"/>
    <lineage>
        <taxon>Bacteria</taxon>
        <taxon>Bacillati</taxon>
        <taxon>Actinomycetota</taxon>
        <taxon>Actinomycetes</taxon>
        <taxon>Kitasatosporales</taxon>
        <taxon>Streptomycetaceae</taxon>
        <taxon>Streptomyces</taxon>
    </lineage>
</organism>
<feature type="transmembrane region" description="Helical" evidence="6">
    <location>
        <begin position="169"/>
        <end position="186"/>
    </location>
</feature>
<keyword evidence="5 6" id="KW-0472">Membrane</keyword>
<keyword evidence="4 6" id="KW-1133">Transmembrane helix</keyword>
<accession>A0A1G9ICA3</accession>
<dbReference type="InterPro" id="IPR017039">
    <property type="entry name" value="Virul_fac_BrkB"/>
</dbReference>
<evidence type="ECO:0000256" key="6">
    <source>
        <dbReference type="SAM" id="Phobius"/>
    </source>
</evidence>
<reference evidence="7 8" key="1">
    <citation type="submission" date="2016-10" db="EMBL/GenBank/DDBJ databases">
        <authorList>
            <person name="de Groot N.N."/>
        </authorList>
    </citation>
    <scope>NUCLEOTIDE SEQUENCE [LARGE SCALE GENOMIC DNA]</scope>
    <source>
        <strain evidence="7 8">CGMCC 4.5727</strain>
    </source>
</reference>
<dbReference type="GO" id="GO:0005886">
    <property type="term" value="C:plasma membrane"/>
    <property type="evidence" value="ECO:0007669"/>
    <property type="project" value="UniProtKB-SubCell"/>
</dbReference>
<evidence type="ECO:0000256" key="1">
    <source>
        <dbReference type="ARBA" id="ARBA00004651"/>
    </source>
</evidence>
<dbReference type="Proteomes" id="UP000199155">
    <property type="component" value="Unassembled WGS sequence"/>
</dbReference>
<dbReference type="AlphaFoldDB" id="A0A1G9ICA3"/>
<dbReference type="EMBL" id="FNFF01000022">
    <property type="protein sequence ID" value="SDL22463.1"/>
    <property type="molecule type" value="Genomic_DNA"/>
</dbReference>